<dbReference type="RefSeq" id="WP_062219487.1">
    <property type="nucleotide sequence ID" value="NZ_CP012023.1"/>
</dbReference>
<protein>
    <submittedName>
        <fullName evidence="1">Membrane protein</fullName>
    </submittedName>
</protein>
<keyword evidence="2" id="KW-1185">Reference proteome</keyword>
<reference evidence="1 2" key="1">
    <citation type="submission" date="2015-05" db="EMBL/GenBank/DDBJ databases">
        <authorList>
            <person name="Wang D.B."/>
            <person name="Wang M."/>
        </authorList>
    </citation>
    <scope>NUCLEOTIDE SEQUENCE [LARGE SCALE GENOMIC DNA]</scope>
    <source>
        <strain evidence="1 2">IMCC 12053</strain>
    </source>
</reference>
<dbReference type="OrthoDB" id="166547at2"/>
<dbReference type="Pfam" id="PF09945">
    <property type="entry name" value="DUF2177"/>
    <property type="match status" value="1"/>
</dbReference>
<dbReference type="PATRIC" id="fig|1397108.4.peg.2585"/>
<dbReference type="InterPro" id="IPR018687">
    <property type="entry name" value="DUF2177_membr"/>
</dbReference>
<dbReference type="Proteomes" id="UP000064920">
    <property type="component" value="Chromosome"/>
</dbReference>
<organism evidence="1 2">
    <name type="scientific">Celeribacter marinus</name>
    <dbReference type="NCBI Taxonomy" id="1397108"/>
    <lineage>
        <taxon>Bacteria</taxon>
        <taxon>Pseudomonadati</taxon>
        <taxon>Pseudomonadota</taxon>
        <taxon>Alphaproteobacteria</taxon>
        <taxon>Rhodobacterales</taxon>
        <taxon>Roseobacteraceae</taxon>
        <taxon>Celeribacter</taxon>
    </lineage>
</organism>
<dbReference type="EMBL" id="CP012023">
    <property type="protein sequence ID" value="ALI56477.1"/>
    <property type="molecule type" value="Genomic_DNA"/>
</dbReference>
<evidence type="ECO:0000313" key="1">
    <source>
        <dbReference type="EMBL" id="ALI56477.1"/>
    </source>
</evidence>
<sequence length="134" mass="14316">MLQILTLYLSTAVVFLGVDAVFLKNVMRPVFERTIGDWLLDDFRIVPAALFYLFYIAGVLIFVSLPALAGGSLVAVAAKGALLGALAYGTFEFTSYAVLERWSAQLVVMDVAWGAFLTGLAAVAGVVIARTVHG</sequence>
<dbReference type="KEGG" id="cmar:IMCC12053_2530"/>
<gene>
    <name evidence="1" type="ORF">IMCC12053_2530</name>
</gene>
<dbReference type="AlphaFoldDB" id="A0A0N7HIY0"/>
<proteinExistence type="predicted"/>
<accession>A0A0N7HIY0</accession>
<name>A0A0N7HIY0_9RHOB</name>
<evidence type="ECO:0000313" key="2">
    <source>
        <dbReference type="Proteomes" id="UP000064920"/>
    </source>
</evidence>
<dbReference type="STRING" id="1397108.IMCC12053_2530"/>